<feature type="region of interest" description="Disordered" evidence="1">
    <location>
        <begin position="230"/>
        <end position="285"/>
    </location>
</feature>
<feature type="compositionally biased region" description="Basic and acidic residues" evidence="1">
    <location>
        <begin position="230"/>
        <end position="241"/>
    </location>
</feature>
<accession>A0A026WTB4</accession>
<feature type="compositionally biased region" description="Basic and acidic residues" evidence="1">
    <location>
        <begin position="193"/>
        <end position="212"/>
    </location>
</feature>
<evidence type="ECO:0000313" key="3">
    <source>
        <dbReference type="Proteomes" id="UP000053097"/>
    </source>
</evidence>
<feature type="compositionally biased region" description="Gly residues" evidence="1">
    <location>
        <begin position="150"/>
        <end position="166"/>
    </location>
</feature>
<reference evidence="2 3" key="1">
    <citation type="journal article" date="2014" name="Curr. Biol.">
        <title>The genome of the clonal raider ant Cerapachys biroi.</title>
        <authorList>
            <person name="Oxley P.R."/>
            <person name="Ji L."/>
            <person name="Fetter-Pruneda I."/>
            <person name="McKenzie S.K."/>
            <person name="Li C."/>
            <person name="Hu H."/>
            <person name="Zhang G."/>
            <person name="Kronauer D.J."/>
        </authorList>
    </citation>
    <scope>NUCLEOTIDE SEQUENCE [LARGE SCALE GENOMIC DNA]</scope>
</reference>
<feature type="compositionally biased region" description="Basic residues" evidence="1">
    <location>
        <begin position="79"/>
        <end position="88"/>
    </location>
</feature>
<feature type="non-terminal residue" evidence="2">
    <location>
        <position position="1"/>
    </location>
</feature>
<dbReference type="Proteomes" id="UP000053097">
    <property type="component" value="Unassembled WGS sequence"/>
</dbReference>
<evidence type="ECO:0000256" key="1">
    <source>
        <dbReference type="SAM" id="MobiDB-lite"/>
    </source>
</evidence>
<name>A0A026WTB4_OOCBI</name>
<proteinExistence type="predicted"/>
<keyword evidence="3" id="KW-1185">Reference proteome</keyword>
<feature type="region of interest" description="Disordered" evidence="1">
    <location>
        <begin position="1"/>
        <end position="98"/>
    </location>
</feature>
<gene>
    <name evidence="2" type="ORF">X777_15949</name>
</gene>
<feature type="region of interest" description="Disordered" evidence="1">
    <location>
        <begin position="193"/>
        <end position="213"/>
    </location>
</feature>
<feature type="compositionally biased region" description="Basic and acidic residues" evidence="1">
    <location>
        <begin position="248"/>
        <end position="265"/>
    </location>
</feature>
<dbReference type="AlphaFoldDB" id="A0A026WTB4"/>
<protein>
    <submittedName>
        <fullName evidence="2">Uncharacterized protein</fullName>
    </submittedName>
</protein>
<organism evidence="2 3">
    <name type="scientific">Ooceraea biroi</name>
    <name type="common">Clonal raider ant</name>
    <name type="synonym">Cerapachys biroi</name>
    <dbReference type="NCBI Taxonomy" id="2015173"/>
    <lineage>
        <taxon>Eukaryota</taxon>
        <taxon>Metazoa</taxon>
        <taxon>Ecdysozoa</taxon>
        <taxon>Arthropoda</taxon>
        <taxon>Hexapoda</taxon>
        <taxon>Insecta</taxon>
        <taxon>Pterygota</taxon>
        <taxon>Neoptera</taxon>
        <taxon>Endopterygota</taxon>
        <taxon>Hymenoptera</taxon>
        <taxon>Apocrita</taxon>
        <taxon>Aculeata</taxon>
        <taxon>Formicoidea</taxon>
        <taxon>Formicidae</taxon>
        <taxon>Dorylinae</taxon>
        <taxon>Ooceraea</taxon>
    </lineage>
</organism>
<dbReference type="EMBL" id="KK107109">
    <property type="protein sequence ID" value="EZA59305.1"/>
    <property type="molecule type" value="Genomic_DNA"/>
</dbReference>
<feature type="compositionally biased region" description="Basic and acidic residues" evidence="1">
    <location>
        <begin position="89"/>
        <end position="98"/>
    </location>
</feature>
<sequence length="285" mass="32161">NLRRFHAWRAVKERAGQTGRNARERKGRAAPRDVGGCERGKVTKIRANGDGESEGWRVETTGSAAGEFDDESETEKERERRRRIGRRSPRYEFHPARLEKPNTLLRELEAASRRTAEIASLRVTPSSSGVFARFTVAAKENERNGAGQVPAGGGGRSAPEGGGGVEGRTCERDGTRTDRQKLCEYTCVWERERKRERKKENEKEEPEQERAPADWVDSVAERYLTREKRPAIGRMVKERERNQRRRERMAGGRSETRTAESRAERGGSVVEWRGGGLGGRLNTSV</sequence>
<evidence type="ECO:0000313" key="2">
    <source>
        <dbReference type="EMBL" id="EZA59305.1"/>
    </source>
</evidence>
<feature type="region of interest" description="Disordered" evidence="1">
    <location>
        <begin position="142"/>
        <end position="176"/>
    </location>
</feature>